<keyword evidence="4" id="KW-1185">Reference proteome</keyword>
<dbReference type="Pfam" id="PF02517">
    <property type="entry name" value="Rce1-like"/>
    <property type="match status" value="1"/>
</dbReference>
<dbReference type="InterPro" id="IPR052710">
    <property type="entry name" value="CAAX_protease"/>
</dbReference>
<feature type="transmembrane region" description="Helical" evidence="1">
    <location>
        <begin position="24"/>
        <end position="47"/>
    </location>
</feature>
<protein>
    <submittedName>
        <fullName evidence="3">CPBP family intramembrane metalloprotease</fullName>
    </submittedName>
</protein>
<evidence type="ECO:0000256" key="1">
    <source>
        <dbReference type="SAM" id="Phobius"/>
    </source>
</evidence>
<feature type="transmembrane region" description="Helical" evidence="1">
    <location>
        <begin position="93"/>
        <end position="114"/>
    </location>
</feature>
<keyword evidence="1" id="KW-0472">Membrane</keyword>
<organism evidence="3 4">
    <name type="scientific">Pseudomonas idahonensis</name>
    <dbReference type="NCBI Taxonomy" id="2942628"/>
    <lineage>
        <taxon>Bacteria</taxon>
        <taxon>Pseudomonadati</taxon>
        <taxon>Pseudomonadota</taxon>
        <taxon>Gammaproteobacteria</taxon>
        <taxon>Pseudomonadales</taxon>
        <taxon>Pseudomonadaceae</taxon>
        <taxon>Pseudomonas</taxon>
    </lineage>
</organism>
<accession>A0ABT5Q7N3</accession>
<feature type="transmembrane region" description="Helical" evidence="1">
    <location>
        <begin position="192"/>
        <end position="218"/>
    </location>
</feature>
<evidence type="ECO:0000313" key="3">
    <source>
        <dbReference type="EMBL" id="MDD1150209.1"/>
    </source>
</evidence>
<name>A0ABT5Q7N3_9PSED</name>
<keyword evidence="3" id="KW-0378">Hydrolase</keyword>
<keyword evidence="3" id="KW-0645">Protease</keyword>
<keyword evidence="1" id="KW-1133">Transmembrane helix</keyword>
<feature type="transmembrane region" description="Helical" evidence="1">
    <location>
        <begin position="53"/>
        <end position="72"/>
    </location>
</feature>
<evidence type="ECO:0000259" key="2">
    <source>
        <dbReference type="Pfam" id="PF02517"/>
    </source>
</evidence>
<proteinExistence type="predicted"/>
<dbReference type="Proteomes" id="UP001217610">
    <property type="component" value="Unassembled WGS sequence"/>
</dbReference>
<evidence type="ECO:0000313" key="4">
    <source>
        <dbReference type="Proteomes" id="UP001217610"/>
    </source>
</evidence>
<reference evidence="3 4" key="1">
    <citation type="submission" date="2022-05" db="EMBL/GenBank/DDBJ databases">
        <title>Novel Pseudomonas spp. Isolated from a Rainbow Trout Aquaculture Facility.</title>
        <authorList>
            <person name="Testerman T."/>
            <person name="Graf J."/>
        </authorList>
    </citation>
    <scope>NUCLEOTIDE SEQUENCE [LARGE SCALE GENOMIC DNA]</scope>
    <source>
        <strain evidence="3 4">ID357</strain>
    </source>
</reference>
<dbReference type="PANTHER" id="PTHR36435">
    <property type="entry name" value="SLR1288 PROTEIN"/>
    <property type="match status" value="1"/>
</dbReference>
<keyword evidence="3" id="KW-0482">Metalloprotease</keyword>
<dbReference type="RefSeq" id="WP_273923557.1">
    <property type="nucleotide sequence ID" value="NZ_JAMDGR010000014.1"/>
</dbReference>
<gene>
    <name evidence="3" type="ORF">M5G25_18140</name>
</gene>
<feature type="transmembrane region" description="Helical" evidence="1">
    <location>
        <begin position="166"/>
        <end position="186"/>
    </location>
</feature>
<comment type="caution">
    <text evidence="3">The sequence shown here is derived from an EMBL/GenBank/DDBJ whole genome shotgun (WGS) entry which is preliminary data.</text>
</comment>
<sequence length="240" mass="26483">MTHLFSPPGACAPERSTYRFFPRLGLFILAALMFFLAGIPGILLVPAEMQNHLMIVISSGSAALVLSILFVIQYRSDPAAVLRGRTFSQPFKVGALALIALYALFGIVIAFLHLPQEAFMSDLLTGLSPWQTLIKIASLLVLPPIAEELFFRHYLLRLFPYENSQLWKWIAIIVTSAIFAGLHLQYGNWTSVALIFLSGCVFAVTRIVSGGLMVPMLLHLLLEIIGLSTDWAFELAGLYG</sequence>
<keyword evidence="1" id="KW-0812">Transmembrane</keyword>
<dbReference type="InterPro" id="IPR003675">
    <property type="entry name" value="Rce1/LyrA-like_dom"/>
</dbReference>
<dbReference type="GO" id="GO:0008237">
    <property type="term" value="F:metallopeptidase activity"/>
    <property type="evidence" value="ECO:0007669"/>
    <property type="project" value="UniProtKB-KW"/>
</dbReference>
<feature type="domain" description="CAAX prenyl protease 2/Lysostaphin resistance protein A-like" evidence="2">
    <location>
        <begin position="130"/>
        <end position="223"/>
    </location>
</feature>
<dbReference type="EMBL" id="JAMDGR010000014">
    <property type="protein sequence ID" value="MDD1150209.1"/>
    <property type="molecule type" value="Genomic_DNA"/>
</dbReference>
<dbReference type="PANTHER" id="PTHR36435:SF1">
    <property type="entry name" value="CAAX AMINO TERMINAL PROTEASE FAMILY PROTEIN"/>
    <property type="match status" value="1"/>
</dbReference>